<accession>A0A7Y3TWM6</accession>
<evidence type="ECO:0000313" key="2">
    <source>
        <dbReference type="Proteomes" id="UP000588806"/>
    </source>
</evidence>
<comment type="caution">
    <text evidence="1">The sequence shown here is derived from an EMBL/GenBank/DDBJ whole genome shotgun (WGS) entry which is preliminary data.</text>
</comment>
<name>A0A7Y3TWM6_9GAMM</name>
<organism evidence="1 2">
    <name type="scientific">Vreelandella azerica</name>
    <dbReference type="NCBI Taxonomy" id="2732867"/>
    <lineage>
        <taxon>Bacteria</taxon>
        <taxon>Pseudomonadati</taxon>
        <taxon>Pseudomonadota</taxon>
        <taxon>Gammaproteobacteria</taxon>
        <taxon>Oceanospirillales</taxon>
        <taxon>Halomonadaceae</taxon>
        <taxon>Vreelandella</taxon>
    </lineage>
</organism>
<keyword evidence="2" id="KW-1185">Reference proteome</keyword>
<dbReference type="AlphaFoldDB" id="A0A7Y3TWM6"/>
<protein>
    <submittedName>
        <fullName evidence="1">Uncharacterized protein</fullName>
    </submittedName>
</protein>
<reference evidence="1 2" key="1">
    <citation type="submission" date="2020-05" db="EMBL/GenBank/DDBJ databases">
        <authorList>
            <person name="Ruan W."/>
            <person name="Jeon C.O."/>
            <person name="Chun B.H."/>
        </authorList>
    </citation>
    <scope>NUCLEOTIDE SEQUENCE [LARGE SCALE GENOMIC DNA]</scope>
    <source>
        <strain evidence="1 2">TBZ9</strain>
    </source>
</reference>
<gene>
    <name evidence="1" type="ORF">HLB35_06360</name>
</gene>
<dbReference type="Proteomes" id="UP000588806">
    <property type="component" value="Unassembled WGS sequence"/>
</dbReference>
<dbReference type="RefSeq" id="WP_171701939.1">
    <property type="nucleotide sequence ID" value="NZ_JABFHI010000002.1"/>
</dbReference>
<evidence type="ECO:0000313" key="1">
    <source>
        <dbReference type="EMBL" id="NOG31490.1"/>
    </source>
</evidence>
<dbReference type="EMBL" id="JABFHI010000002">
    <property type="protein sequence ID" value="NOG31490.1"/>
    <property type="molecule type" value="Genomic_DNA"/>
</dbReference>
<sequence>MWSSSASAAQDCQGKKLNINGNGLDFGQISPGQLGLSSYDMALGASPTGPTQVSGPRQIEILLYGAAYSGMPVWLTPELVSINDWDWRCRMRRPVNGNNIVVNYQLNAASGQSGGLSIGGQFIPVTLETDISVTPFNPQFVEVIGRIRAYPDLSDLTVAGDAQGTLQIEVYEQ</sequence>
<reference evidence="1 2" key="2">
    <citation type="submission" date="2020-06" db="EMBL/GenBank/DDBJ databases">
        <title>Halomonas songnenensis sp. nov., a moderately halophilic bacterium isolated from saline and alkaline soils.</title>
        <authorList>
            <person name="Jiang J."/>
            <person name="Pan Y."/>
        </authorList>
    </citation>
    <scope>NUCLEOTIDE SEQUENCE [LARGE SCALE GENOMIC DNA]</scope>
    <source>
        <strain evidence="1 2">TBZ9</strain>
    </source>
</reference>
<proteinExistence type="predicted"/>